<evidence type="ECO:0000256" key="1">
    <source>
        <dbReference type="SAM" id="MobiDB-lite"/>
    </source>
</evidence>
<name>A0AAD5YXV7_9AGAR</name>
<dbReference type="InterPro" id="IPR023346">
    <property type="entry name" value="Lysozyme-like_dom_sf"/>
</dbReference>
<dbReference type="Gene3D" id="1.10.530.10">
    <property type="match status" value="1"/>
</dbReference>
<protein>
    <recommendedName>
        <fullName evidence="3">Transglycosylase SLT domain-containing protein</fullName>
    </recommendedName>
</protein>
<dbReference type="InterPro" id="IPR008258">
    <property type="entry name" value="Transglycosylase_SLT_dom_1"/>
</dbReference>
<reference evidence="4" key="1">
    <citation type="submission" date="2022-07" db="EMBL/GenBank/DDBJ databases">
        <title>Genome Sequence of Leucocoprinus birnbaumii.</title>
        <authorList>
            <person name="Buettner E."/>
        </authorList>
    </citation>
    <scope>NUCLEOTIDE SEQUENCE</scope>
    <source>
        <strain evidence="4">VT141</strain>
    </source>
</reference>
<feature type="compositionally biased region" description="Low complexity" evidence="1">
    <location>
        <begin position="61"/>
        <end position="104"/>
    </location>
</feature>
<feature type="region of interest" description="Disordered" evidence="1">
    <location>
        <begin position="26"/>
        <end position="104"/>
    </location>
</feature>
<organism evidence="4 5">
    <name type="scientific">Leucocoprinus birnbaumii</name>
    <dbReference type="NCBI Taxonomy" id="56174"/>
    <lineage>
        <taxon>Eukaryota</taxon>
        <taxon>Fungi</taxon>
        <taxon>Dikarya</taxon>
        <taxon>Basidiomycota</taxon>
        <taxon>Agaricomycotina</taxon>
        <taxon>Agaricomycetes</taxon>
        <taxon>Agaricomycetidae</taxon>
        <taxon>Agaricales</taxon>
        <taxon>Agaricineae</taxon>
        <taxon>Agaricaceae</taxon>
        <taxon>Leucocoprinus</taxon>
    </lineage>
</organism>
<feature type="chain" id="PRO_5042000495" description="Transglycosylase SLT domain-containing protein" evidence="2">
    <location>
        <begin position="20"/>
        <end position="326"/>
    </location>
</feature>
<feature type="signal peptide" evidence="2">
    <location>
        <begin position="1"/>
        <end position="19"/>
    </location>
</feature>
<sequence length="326" mass="34505">MKFPTTLLTLFLTLVVVNASVQHEQAIASRSWHSRRHSSVKIPSLEKKSSQKRCVRRGTKTDSASTSTKKATPKTTSSAKPSPSSGSSKSNNSGNNYSSGGSSKGQVLTASGKCGASNAVAKTTKTSGPNGSIQFLNCGIDAGGWTPPKVNMKDIVAMSLTEALKSGNSPFKACSSYLQYFNKYGAQYNIPPIMLASFAMQESSCKPETVGGAGEQGLMQITKDKCGGAPGGNCRDPDFNIHAGAKYFAATLDSLDGDVLLAVGQYNGWYPGLTVGKAEAAKKKGCCRCQQNLDYLQQLFNGWLQNINAYDADLGLYFNLASCPLG</sequence>
<comment type="caution">
    <text evidence="4">The sequence shown here is derived from an EMBL/GenBank/DDBJ whole genome shotgun (WGS) entry which is preliminary data.</text>
</comment>
<accession>A0AAD5YXV7</accession>
<proteinExistence type="predicted"/>
<dbReference type="SUPFAM" id="SSF53955">
    <property type="entry name" value="Lysozyme-like"/>
    <property type="match status" value="1"/>
</dbReference>
<evidence type="ECO:0000313" key="4">
    <source>
        <dbReference type="EMBL" id="KAJ3571690.1"/>
    </source>
</evidence>
<evidence type="ECO:0000313" key="5">
    <source>
        <dbReference type="Proteomes" id="UP001213000"/>
    </source>
</evidence>
<gene>
    <name evidence="4" type="ORF">NP233_g3591</name>
</gene>
<evidence type="ECO:0000259" key="3">
    <source>
        <dbReference type="Pfam" id="PF01464"/>
    </source>
</evidence>
<dbReference type="AlphaFoldDB" id="A0AAD5YXV7"/>
<feature type="domain" description="Transglycosylase SLT" evidence="3">
    <location>
        <begin position="179"/>
        <end position="268"/>
    </location>
</feature>
<dbReference type="Pfam" id="PF01464">
    <property type="entry name" value="SLT"/>
    <property type="match status" value="1"/>
</dbReference>
<keyword evidence="2" id="KW-0732">Signal</keyword>
<evidence type="ECO:0000256" key="2">
    <source>
        <dbReference type="SAM" id="SignalP"/>
    </source>
</evidence>
<keyword evidence="5" id="KW-1185">Reference proteome</keyword>
<dbReference type="EMBL" id="JANIEX010000174">
    <property type="protein sequence ID" value="KAJ3571690.1"/>
    <property type="molecule type" value="Genomic_DNA"/>
</dbReference>
<dbReference type="Proteomes" id="UP001213000">
    <property type="component" value="Unassembled WGS sequence"/>
</dbReference>